<keyword evidence="2" id="KW-1185">Reference proteome</keyword>
<accession>A0A391P0R6</accession>
<evidence type="ECO:0000313" key="2">
    <source>
        <dbReference type="Proteomes" id="UP000265618"/>
    </source>
</evidence>
<dbReference type="EMBL" id="BDIP01011373">
    <property type="protein sequence ID" value="GCA65506.1"/>
    <property type="molecule type" value="Genomic_DNA"/>
</dbReference>
<feature type="non-terminal residue" evidence="1">
    <location>
        <position position="1"/>
    </location>
</feature>
<dbReference type="AlphaFoldDB" id="A0A391P0R6"/>
<sequence>IPLDTHLATVSLTSFVSTLPDTLKGVTQRNKATQKGQKDQLTALTGWVSNLCETLLHNCRGVQVGCV</sequence>
<protein>
    <submittedName>
        <fullName evidence="1">Uncharacterized protein</fullName>
    </submittedName>
</protein>
<proteinExistence type="predicted"/>
<comment type="caution">
    <text evidence="1">The sequence shown here is derived from an EMBL/GenBank/DDBJ whole genome shotgun (WGS) entry which is preliminary data.</text>
</comment>
<organism evidence="1 2">
    <name type="scientific">Kipferlia bialata</name>
    <dbReference type="NCBI Taxonomy" id="797122"/>
    <lineage>
        <taxon>Eukaryota</taxon>
        <taxon>Metamonada</taxon>
        <taxon>Carpediemonas-like organisms</taxon>
        <taxon>Kipferlia</taxon>
    </lineage>
</organism>
<reference evidence="1 2" key="1">
    <citation type="journal article" date="2018" name="PLoS ONE">
        <title>The draft genome of Kipferlia bialata reveals reductive genome evolution in fornicate parasites.</title>
        <authorList>
            <person name="Tanifuji G."/>
            <person name="Takabayashi S."/>
            <person name="Kume K."/>
            <person name="Takagi M."/>
            <person name="Nakayama T."/>
            <person name="Kamikawa R."/>
            <person name="Inagaki Y."/>
            <person name="Hashimoto T."/>
        </authorList>
    </citation>
    <scope>NUCLEOTIDE SEQUENCE [LARGE SCALE GENOMIC DNA]</scope>
    <source>
        <strain evidence="1">NY0173</strain>
    </source>
</reference>
<dbReference type="Proteomes" id="UP000265618">
    <property type="component" value="Unassembled WGS sequence"/>
</dbReference>
<evidence type="ECO:0000313" key="1">
    <source>
        <dbReference type="EMBL" id="GCA65506.1"/>
    </source>
</evidence>
<gene>
    <name evidence="1" type="ORF">KIPB_017273</name>
</gene>
<name>A0A391P0R6_9EUKA</name>